<name>A0A7Y4IHN5_MYXXA</name>
<protein>
    <submittedName>
        <fullName evidence="2">RICIN domain-containing protein</fullName>
    </submittedName>
</protein>
<evidence type="ECO:0000256" key="1">
    <source>
        <dbReference type="SAM" id="MobiDB-lite"/>
    </source>
</evidence>
<dbReference type="RefSeq" id="WP_216611723.1">
    <property type="nucleotide sequence ID" value="NZ_JABFNS010000003.1"/>
</dbReference>
<accession>A0A7Y4IHN5</accession>
<reference evidence="2 3" key="1">
    <citation type="submission" date="2020-05" db="EMBL/GenBank/DDBJ databases">
        <authorList>
            <person name="Whitworth D."/>
        </authorList>
    </citation>
    <scope>NUCLEOTIDE SEQUENCE [LARGE SCALE GENOMIC DNA]</scope>
    <source>
        <strain evidence="2 3">AM005</strain>
    </source>
</reference>
<dbReference type="SUPFAM" id="SSF50370">
    <property type="entry name" value="Ricin B-like lectins"/>
    <property type="match status" value="1"/>
</dbReference>
<dbReference type="EMBL" id="JABFNT010000037">
    <property type="protein sequence ID" value="NOJ79387.1"/>
    <property type="molecule type" value="Genomic_DNA"/>
</dbReference>
<gene>
    <name evidence="2" type="ORF">HNV28_13740</name>
</gene>
<comment type="caution">
    <text evidence="2">The sequence shown here is derived from an EMBL/GenBank/DDBJ whole genome shotgun (WGS) entry which is preliminary data.</text>
</comment>
<proteinExistence type="predicted"/>
<evidence type="ECO:0000313" key="2">
    <source>
        <dbReference type="EMBL" id="NOJ79387.1"/>
    </source>
</evidence>
<organism evidence="2 3">
    <name type="scientific">Myxococcus xanthus</name>
    <dbReference type="NCBI Taxonomy" id="34"/>
    <lineage>
        <taxon>Bacteria</taxon>
        <taxon>Pseudomonadati</taxon>
        <taxon>Myxococcota</taxon>
        <taxon>Myxococcia</taxon>
        <taxon>Myxococcales</taxon>
        <taxon>Cystobacterineae</taxon>
        <taxon>Myxococcaceae</taxon>
        <taxon>Myxococcus</taxon>
    </lineage>
</organism>
<dbReference type="Proteomes" id="UP000533080">
    <property type="component" value="Unassembled WGS sequence"/>
</dbReference>
<dbReference type="Gene3D" id="2.80.10.50">
    <property type="match status" value="1"/>
</dbReference>
<feature type="region of interest" description="Disordered" evidence="1">
    <location>
        <begin position="1"/>
        <end position="20"/>
    </location>
</feature>
<sequence>MSPAVLHPGSSTVRRARQGQATTISSTWVSVLANTCVDIVNHNTSSGARRIIYERTGAPNQKWDYRCPLRHLTERPGCLETIQAPRAARA</sequence>
<dbReference type="AlphaFoldDB" id="A0A7Y4IHN5"/>
<feature type="compositionally biased region" description="Polar residues" evidence="1">
    <location>
        <begin position="9"/>
        <end position="20"/>
    </location>
</feature>
<dbReference type="InterPro" id="IPR035992">
    <property type="entry name" value="Ricin_B-like_lectins"/>
</dbReference>
<evidence type="ECO:0000313" key="3">
    <source>
        <dbReference type="Proteomes" id="UP000533080"/>
    </source>
</evidence>